<dbReference type="InterPro" id="IPR039246">
    <property type="entry name" value="Flagellar_FlgA"/>
</dbReference>
<dbReference type="Pfam" id="PF13144">
    <property type="entry name" value="ChapFlgA"/>
    <property type="match status" value="1"/>
</dbReference>
<evidence type="ECO:0000313" key="5">
    <source>
        <dbReference type="Proteomes" id="UP000439994"/>
    </source>
</evidence>
<comment type="function">
    <text evidence="1">Involved in the assembly process of the P-ring formation. It may associate with FlgF on the rod constituting a structure essential for the P-ring assembly or may act as a modulator protein for the P-ring assembly.</text>
</comment>
<comment type="similarity">
    <text evidence="1">Belongs to the FlgA family.</text>
</comment>
<name>A0A6N8F9A5_9GAMM</name>
<dbReference type="RefSeq" id="WP_155694109.1">
    <property type="nucleotide sequence ID" value="NZ_WOCD01000001.1"/>
</dbReference>
<accession>A0A6N8F9A5</accession>
<dbReference type="InterPro" id="IPR017585">
    <property type="entry name" value="SAF_FlgA"/>
</dbReference>
<dbReference type="InterPro" id="IPR041231">
    <property type="entry name" value="FlgA_N"/>
</dbReference>
<dbReference type="GO" id="GO:0044780">
    <property type="term" value="P:bacterial-type flagellum assembly"/>
    <property type="evidence" value="ECO:0007669"/>
    <property type="project" value="InterPro"/>
</dbReference>
<keyword evidence="4" id="KW-0969">Cilium</keyword>
<keyword evidence="4" id="KW-0966">Cell projection</keyword>
<dbReference type="GO" id="GO:0042597">
    <property type="term" value="C:periplasmic space"/>
    <property type="evidence" value="ECO:0007669"/>
    <property type="project" value="UniProtKB-SubCell"/>
</dbReference>
<evidence type="ECO:0000256" key="1">
    <source>
        <dbReference type="RuleBase" id="RU362063"/>
    </source>
</evidence>
<organism evidence="4 5">
    <name type="scientific">Psychrosphaera haliotis</name>
    <dbReference type="NCBI Taxonomy" id="555083"/>
    <lineage>
        <taxon>Bacteria</taxon>
        <taxon>Pseudomonadati</taxon>
        <taxon>Pseudomonadota</taxon>
        <taxon>Gammaproteobacteria</taxon>
        <taxon>Alteromonadales</taxon>
        <taxon>Pseudoalteromonadaceae</taxon>
        <taxon>Psychrosphaera</taxon>
    </lineage>
</organism>
<keyword evidence="1" id="KW-0574">Periplasm</keyword>
<dbReference type="CDD" id="cd11614">
    <property type="entry name" value="SAF_CpaB_FlgA_like"/>
    <property type="match status" value="1"/>
</dbReference>
<dbReference type="PANTHER" id="PTHR36307">
    <property type="entry name" value="FLAGELLA BASAL BODY P-RING FORMATION PROTEIN FLGA"/>
    <property type="match status" value="1"/>
</dbReference>
<evidence type="ECO:0000259" key="2">
    <source>
        <dbReference type="Pfam" id="PF13144"/>
    </source>
</evidence>
<evidence type="ECO:0000313" key="4">
    <source>
        <dbReference type="EMBL" id="MUH71412.1"/>
    </source>
</evidence>
<dbReference type="NCBIfam" id="TIGR03170">
    <property type="entry name" value="flgA_cterm"/>
    <property type="match status" value="1"/>
</dbReference>
<keyword evidence="1" id="KW-1005">Bacterial flagellum biogenesis</keyword>
<protein>
    <recommendedName>
        <fullName evidence="1">Flagella basal body P-ring formation protein FlgA</fullName>
    </recommendedName>
</protein>
<dbReference type="Gene3D" id="2.30.30.760">
    <property type="match status" value="1"/>
</dbReference>
<dbReference type="Gene3D" id="3.90.1210.10">
    <property type="entry name" value="Antifreeze-like/N-acetylneuraminic acid synthase C-terminal domain"/>
    <property type="match status" value="1"/>
</dbReference>
<gene>
    <name evidence="4" type="primary">flgA</name>
    <name evidence="4" type="ORF">GNP35_02205</name>
</gene>
<proteinExistence type="inferred from homology"/>
<sequence>MLKNLLIILLFNITLNFVVFPVSAKSANSLAHDALLQQVSEFVQDQVNPNNTPNITVKAMPLDSRIRISHCQSELQFDMPSRQRFTRHFPIKASCFDEGASWKAYVQVRVYEYIETIVTTTHIAKGEVISSDMIETALVDRNKVRAKSTDSMSNIVGGRAMRNITRGFQVSGSDVCLVCKGDSVAIIADYNNLTIKTSGTALENGSFGQSIQVQNNSSERIVKGVIGDLRQIFIKL</sequence>
<comment type="caution">
    <text evidence="4">The sequence shown here is derived from an EMBL/GenBank/DDBJ whole genome shotgun (WGS) entry which is preliminary data.</text>
</comment>
<feature type="domain" description="Flagella basal body P-ring formation protein FlgA SAF" evidence="2">
    <location>
        <begin position="116"/>
        <end position="228"/>
    </location>
</feature>
<dbReference type="Proteomes" id="UP000439994">
    <property type="component" value="Unassembled WGS sequence"/>
</dbReference>
<dbReference type="AlphaFoldDB" id="A0A6N8F9A5"/>
<dbReference type="OrthoDB" id="5729023at2"/>
<keyword evidence="4" id="KW-0282">Flagellum</keyword>
<comment type="subcellular location">
    <subcellularLocation>
        <location evidence="1">Periplasm</location>
    </subcellularLocation>
</comment>
<feature type="domain" description="FlgA N-terminal" evidence="3">
    <location>
        <begin position="37"/>
        <end position="110"/>
    </location>
</feature>
<dbReference type="PANTHER" id="PTHR36307:SF1">
    <property type="entry name" value="FLAGELLA BASAL BODY P-RING FORMATION PROTEIN FLGA"/>
    <property type="match status" value="1"/>
</dbReference>
<reference evidence="4 5" key="1">
    <citation type="submission" date="2019-11" db="EMBL/GenBank/DDBJ databases">
        <title>P. haliotis isolates from Z. marina roots.</title>
        <authorList>
            <person name="Cohen M."/>
            <person name="Jospin G."/>
            <person name="Eisen J.A."/>
            <person name="Coil D.A."/>
        </authorList>
    </citation>
    <scope>NUCLEOTIDE SEQUENCE [LARGE SCALE GENOMIC DNA]</scope>
    <source>
        <strain evidence="4 5">UCD-MCMsp1aY</strain>
    </source>
</reference>
<dbReference type="Pfam" id="PF17656">
    <property type="entry name" value="ChapFlgA_N"/>
    <property type="match status" value="1"/>
</dbReference>
<dbReference type="EMBL" id="WOCD01000001">
    <property type="protein sequence ID" value="MUH71412.1"/>
    <property type="molecule type" value="Genomic_DNA"/>
</dbReference>
<evidence type="ECO:0000259" key="3">
    <source>
        <dbReference type="Pfam" id="PF17656"/>
    </source>
</evidence>
<keyword evidence="5" id="KW-1185">Reference proteome</keyword>